<dbReference type="SUPFAM" id="SSF52777">
    <property type="entry name" value="CoA-dependent acyltransferases"/>
    <property type="match status" value="1"/>
</dbReference>
<evidence type="ECO:0000256" key="3">
    <source>
        <dbReference type="ARBA" id="ARBA00023315"/>
    </source>
</evidence>
<dbReference type="Proteomes" id="UP001236806">
    <property type="component" value="Unassembled WGS sequence"/>
</dbReference>
<reference evidence="6 7" key="1">
    <citation type="submission" date="2023-07" db="EMBL/GenBank/DDBJ databases">
        <title>Comparative genomics of wheat-associated soil bacteria to identify genetic determinants of phenazine resistance.</title>
        <authorList>
            <person name="Mouncey N."/>
        </authorList>
    </citation>
    <scope>NUCLEOTIDE SEQUENCE [LARGE SCALE GENOMIC DNA]</scope>
    <source>
        <strain evidence="6 7">W1I3</strain>
    </source>
</reference>
<evidence type="ECO:0000313" key="7">
    <source>
        <dbReference type="Proteomes" id="UP001236806"/>
    </source>
</evidence>
<evidence type="ECO:0000256" key="2">
    <source>
        <dbReference type="ARBA" id="ARBA00022679"/>
    </source>
</evidence>
<keyword evidence="3 6" id="KW-0012">Acyltransferase</keyword>
<dbReference type="InterPro" id="IPR050743">
    <property type="entry name" value="2-oxoacid_DH_E2_comp"/>
</dbReference>
<proteinExistence type="predicted"/>
<name>A0ABU0PL72_9MICC</name>
<dbReference type="GO" id="GO:0016746">
    <property type="term" value="F:acyltransferase activity"/>
    <property type="evidence" value="ECO:0007669"/>
    <property type="project" value="UniProtKB-KW"/>
</dbReference>
<keyword evidence="6" id="KW-0670">Pyruvate</keyword>
<dbReference type="Pfam" id="PF00198">
    <property type="entry name" value="2-oxoacid_dh"/>
    <property type="match status" value="1"/>
</dbReference>
<feature type="region of interest" description="Disordered" evidence="4">
    <location>
        <begin position="1"/>
        <end position="24"/>
    </location>
</feature>
<dbReference type="EMBL" id="JAUSXB010000001">
    <property type="protein sequence ID" value="MDQ0674713.1"/>
    <property type="molecule type" value="Genomic_DNA"/>
</dbReference>
<dbReference type="RefSeq" id="WP_306636500.1">
    <property type="nucleotide sequence ID" value="NZ_JAUSXB010000001.1"/>
</dbReference>
<dbReference type="InterPro" id="IPR001078">
    <property type="entry name" value="2-oxoacid_DH_actylTfrase"/>
</dbReference>
<keyword evidence="2" id="KW-0808">Transferase</keyword>
<dbReference type="PANTHER" id="PTHR43178">
    <property type="entry name" value="DIHYDROLIPOAMIDE ACETYLTRANSFERASE COMPONENT OF PYRUVATE DEHYDROGENASE COMPLEX"/>
    <property type="match status" value="1"/>
</dbReference>
<evidence type="ECO:0000313" key="6">
    <source>
        <dbReference type="EMBL" id="MDQ0674713.1"/>
    </source>
</evidence>
<gene>
    <name evidence="6" type="ORF">QFZ36_002274</name>
</gene>
<feature type="domain" description="2-oxoacid dehydrogenase acyltransferase catalytic" evidence="5">
    <location>
        <begin position="44"/>
        <end position="260"/>
    </location>
</feature>
<sequence length="266" mass="28322">MLKKSRAPRRGVDPKQPEAGVTDTLCRQPQESSLMQDTDHTCTELIKVRGARKITAQRMRASLQETAQVTLTRYADATNMVSLRASLKKQSTENPDDVCPTVNDIIMYCASRVLETHTEINALFTSEGIERHSSVNLGFAVDTGKSLLVPVIHGANGLSLKELAQRSKQLIELAKTGKITMDAMTGGTFTVSNLGGLGIHWFTPVLNAPEVGILGIGAMHTAVPGSAPQIPLSLTFDHQALDGAAAATVLAAFATAIEDAGLTATF</sequence>
<accession>A0ABU0PL72</accession>
<evidence type="ECO:0000256" key="1">
    <source>
        <dbReference type="ARBA" id="ARBA00001938"/>
    </source>
</evidence>
<comment type="caution">
    <text evidence="6">The sequence shown here is derived from an EMBL/GenBank/DDBJ whole genome shotgun (WGS) entry which is preliminary data.</text>
</comment>
<dbReference type="Gene3D" id="3.30.559.10">
    <property type="entry name" value="Chloramphenicol acetyltransferase-like domain"/>
    <property type="match status" value="1"/>
</dbReference>
<evidence type="ECO:0000259" key="5">
    <source>
        <dbReference type="Pfam" id="PF00198"/>
    </source>
</evidence>
<evidence type="ECO:0000256" key="4">
    <source>
        <dbReference type="SAM" id="MobiDB-lite"/>
    </source>
</evidence>
<protein>
    <submittedName>
        <fullName evidence="6">Pyruvate/2-oxoglutarate dehydrogenase complex dihydrolipoamide acyltransferase (E2) component</fullName>
    </submittedName>
</protein>
<dbReference type="InterPro" id="IPR023213">
    <property type="entry name" value="CAT-like_dom_sf"/>
</dbReference>
<keyword evidence="7" id="KW-1185">Reference proteome</keyword>
<comment type="cofactor">
    <cofactor evidence="1">
        <name>(R)-lipoate</name>
        <dbReference type="ChEBI" id="CHEBI:83088"/>
    </cofactor>
</comment>
<dbReference type="PANTHER" id="PTHR43178:SF5">
    <property type="entry name" value="LIPOAMIDE ACYLTRANSFERASE COMPONENT OF BRANCHED-CHAIN ALPHA-KETO ACID DEHYDROGENASE COMPLEX, MITOCHONDRIAL"/>
    <property type="match status" value="1"/>
</dbReference>
<organism evidence="6 7">
    <name type="scientific">Pseudarthrobacter siccitolerans</name>
    <dbReference type="NCBI Taxonomy" id="861266"/>
    <lineage>
        <taxon>Bacteria</taxon>
        <taxon>Bacillati</taxon>
        <taxon>Actinomycetota</taxon>
        <taxon>Actinomycetes</taxon>
        <taxon>Micrococcales</taxon>
        <taxon>Micrococcaceae</taxon>
        <taxon>Pseudarthrobacter</taxon>
    </lineage>
</organism>